<organism evidence="1">
    <name type="scientific">Ovis aries</name>
    <name type="common">Sheep</name>
    <dbReference type="NCBI Taxonomy" id="9940"/>
    <lineage>
        <taxon>Eukaryota</taxon>
        <taxon>Metazoa</taxon>
        <taxon>Chordata</taxon>
        <taxon>Craniata</taxon>
        <taxon>Vertebrata</taxon>
        <taxon>Euteleostomi</taxon>
        <taxon>Mammalia</taxon>
        <taxon>Eutheria</taxon>
        <taxon>Laurasiatheria</taxon>
        <taxon>Artiodactyla</taxon>
        <taxon>Ruminantia</taxon>
        <taxon>Pecora</taxon>
        <taxon>Bovidae</taxon>
        <taxon>Caprinae</taxon>
        <taxon>Ovis</taxon>
    </lineage>
</organism>
<reference evidence="1" key="1">
    <citation type="submission" date="2020-11" db="EMBL/GenBank/DDBJ databases">
        <authorList>
            <person name="Davenport K.M."/>
            <person name="Bickhart D.M."/>
            <person name="Smith T.P.L."/>
            <person name="Murdoch B.M."/>
            <person name="Rosen B.D."/>
        </authorList>
    </citation>
    <scope>NUCLEOTIDE SEQUENCE [LARGE SCALE GENOMIC DNA]</scope>
    <source>
        <strain evidence="1">OAR_USU_Benz2616</strain>
    </source>
</reference>
<reference evidence="1" key="3">
    <citation type="submission" date="2025-09" db="UniProtKB">
        <authorList>
            <consortium name="Ensembl"/>
        </authorList>
    </citation>
    <scope>IDENTIFICATION</scope>
</reference>
<evidence type="ECO:0000313" key="1">
    <source>
        <dbReference type="Ensembl" id="ENSOARP00020047162.1"/>
    </source>
</evidence>
<reference evidence="1" key="2">
    <citation type="submission" date="2025-08" db="UniProtKB">
        <authorList>
            <consortium name="Ensembl"/>
        </authorList>
    </citation>
    <scope>IDENTIFICATION</scope>
</reference>
<name>A0AC11DTJ0_SHEEP</name>
<accession>A0AC11DTJ0</accession>
<proteinExistence type="predicted"/>
<protein>
    <submittedName>
        <fullName evidence="1">Oncostatin M receptor</fullName>
    </submittedName>
</protein>
<gene>
    <name evidence="1" type="primary">OSMR</name>
</gene>
<sequence length="462" mass="53090">MALFAVLQTTFLLTLLPLRTYQSEVLSEPLPLTPESLKVSINSTKQCLHLQWTVHNLDYHQELKMVFQIQISRFKASNVIWMGNYSTTVKRNQVLHWSWESELPLECAIHFVRMRTMVDDARIPAPRFWSNWSSWEKADAQNSLGDHPLYVFPKDKLVEEGSDVTICYISRNHQDNISCYLEDELTYGKQLDQNVWAFKLKNVSFHRKTGTNFYCKGQGVPEGVVLFVSKVLEEPKDFSCETRDLKTVTCTWDPGSDTGLIQLPSYTLFESFSGKKTLCKHRNRCDWQVTQDSQEVYNFTLVAENYFRKRSVSILFNLIHGVHPLAPYNLFPKSVSATNATMSWKVSSIGHNSALLCQLQLLGEGKVIQTREMMLDKKQIQAIFLLEFKMSHKSAEATCNISNTFGPGTANESIAQQWFKKFCKGDKSLEDEECGDWPSEIVNDQLRGSFSSYRRSCQRAQC</sequence>
<dbReference type="Ensembl" id="ENSOART00020055768.1">
    <property type="protein sequence ID" value="ENSOARP00020047162.1"/>
    <property type="gene ID" value="ENSOARG00020038670.1"/>
</dbReference>